<reference evidence="1" key="1">
    <citation type="submission" date="2023-10" db="EMBL/GenBank/DDBJ databases">
        <title>Genome assemblies of two species of porcelain crab, Petrolisthes cinctipes and Petrolisthes manimaculis (Anomura: Porcellanidae).</title>
        <authorList>
            <person name="Angst P."/>
        </authorList>
    </citation>
    <scope>NUCLEOTIDE SEQUENCE</scope>
    <source>
        <strain evidence="1">PB745_01</strain>
        <tissue evidence="1">Gill</tissue>
    </source>
</reference>
<sequence>EDDFKRTLEDSAKLERAYDKYFDLVIVNNDLNDTFTQILEALDRLATQPQWVPVTWVY</sequence>
<evidence type="ECO:0000313" key="2">
    <source>
        <dbReference type="Proteomes" id="UP001286313"/>
    </source>
</evidence>
<organism evidence="1 2">
    <name type="scientific">Petrolisthes cinctipes</name>
    <name type="common">Flat porcelain crab</name>
    <dbReference type="NCBI Taxonomy" id="88211"/>
    <lineage>
        <taxon>Eukaryota</taxon>
        <taxon>Metazoa</taxon>
        <taxon>Ecdysozoa</taxon>
        <taxon>Arthropoda</taxon>
        <taxon>Crustacea</taxon>
        <taxon>Multicrustacea</taxon>
        <taxon>Malacostraca</taxon>
        <taxon>Eumalacostraca</taxon>
        <taxon>Eucarida</taxon>
        <taxon>Decapoda</taxon>
        <taxon>Pleocyemata</taxon>
        <taxon>Anomura</taxon>
        <taxon>Galatheoidea</taxon>
        <taxon>Porcellanidae</taxon>
        <taxon>Petrolisthes</taxon>
    </lineage>
</organism>
<gene>
    <name evidence="1" type="ORF">Pcinc_026860</name>
</gene>
<dbReference type="AlphaFoldDB" id="A0AAE1KB28"/>
<evidence type="ECO:0000313" key="1">
    <source>
        <dbReference type="EMBL" id="KAK3867713.1"/>
    </source>
</evidence>
<proteinExistence type="predicted"/>
<accession>A0AAE1KB28</accession>
<comment type="caution">
    <text evidence="1">The sequence shown here is derived from an EMBL/GenBank/DDBJ whole genome shotgun (WGS) entry which is preliminary data.</text>
</comment>
<protein>
    <recommendedName>
        <fullName evidence="3">Guanylate kinase</fullName>
    </recommendedName>
</protein>
<keyword evidence="2" id="KW-1185">Reference proteome</keyword>
<evidence type="ECO:0008006" key="3">
    <source>
        <dbReference type="Google" id="ProtNLM"/>
    </source>
</evidence>
<dbReference type="Gene3D" id="3.40.50.300">
    <property type="entry name" value="P-loop containing nucleotide triphosphate hydrolases"/>
    <property type="match status" value="1"/>
</dbReference>
<dbReference type="InterPro" id="IPR027417">
    <property type="entry name" value="P-loop_NTPase"/>
</dbReference>
<name>A0AAE1KB28_PETCI</name>
<dbReference type="InterPro" id="IPR050716">
    <property type="entry name" value="MAGUK"/>
</dbReference>
<dbReference type="PANTHER" id="PTHR23122">
    <property type="entry name" value="MEMBRANE-ASSOCIATED GUANYLATE KINASE MAGUK"/>
    <property type="match status" value="1"/>
</dbReference>
<dbReference type="EMBL" id="JAWQEG010003147">
    <property type="protein sequence ID" value="KAK3867713.1"/>
    <property type="molecule type" value="Genomic_DNA"/>
</dbReference>
<feature type="non-terminal residue" evidence="1">
    <location>
        <position position="1"/>
    </location>
</feature>
<dbReference type="SUPFAM" id="SSF52540">
    <property type="entry name" value="P-loop containing nucleoside triphosphate hydrolases"/>
    <property type="match status" value="1"/>
</dbReference>
<dbReference type="Proteomes" id="UP001286313">
    <property type="component" value="Unassembled WGS sequence"/>
</dbReference>